<evidence type="ECO:0000313" key="2">
    <source>
        <dbReference type="EMBL" id="KAF7822566.1"/>
    </source>
</evidence>
<dbReference type="OrthoDB" id="612216at2759"/>
<gene>
    <name evidence="2" type="ORF">G2W53_020710</name>
</gene>
<dbReference type="PANTHER" id="PTHR31900">
    <property type="entry name" value="F-BOX/RNI SUPERFAMILY PROTEIN-RELATED"/>
    <property type="match status" value="1"/>
</dbReference>
<organism evidence="2 3">
    <name type="scientific">Senna tora</name>
    <dbReference type="NCBI Taxonomy" id="362788"/>
    <lineage>
        <taxon>Eukaryota</taxon>
        <taxon>Viridiplantae</taxon>
        <taxon>Streptophyta</taxon>
        <taxon>Embryophyta</taxon>
        <taxon>Tracheophyta</taxon>
        <taxon>Spermatophyta</taxon>
        <taxon>Magnoliopsida</taxon>
        <taxon>eudicotyledons</taxon>
        <taxon>Gunneridae</taxon>
        <taxon>Pentapetalae</taxon>
        <taxon>rosids</taxon>
        <taxon>fabids</taxon>
        <taxon>Fabales</taxon>
        <taxon>Fabaceae</taxon>
        <taxon>Caesalpinioideae</taxon>
        <taxon>Cassia clade</taxon>
        <taxon>Senna</taxon>
    </lineage>
</organism>
<dbReference type="InterPro" id="IPR006566">
    <property type="entry name" value="FBD"/>
</dbReference>
<dbReference type="AlphaFoldDB" id="A0A834TKN8"/>
<name>A0A834TKN8_9FABA</name>
<feature type="domain" description="FBD" evidence="1">
    <location>
        <begin position="63"/>
        <end position="137"/>
    </location>
</feature>
<protein>
    <submittedName>
        <fullName evidence="2">F-box/FBD/LRR-repeat protein</fullName>
    </submittedName>
</protein>
<sequence>MQARDVFTNLPAFERLTYLQLNEVTCEGLLNLLQKTPILKTLVLVHGVSKFDEDLLTCTMVPHCFHSSLEVFRFGGFNVHEHELSLAKFVMKNAVKLERMTISTAFWLRYSDIDLEKVKEQLVSFPKCSSLALIDFSDVNGS</sequence>
<keyword evidence="3" id="KW-1185">Reference proteome</keyword>
<accession>A0A834TKN8</accession>
<dbReference type="InterPro" id="IPR050232">
    <property type="entry name" value="FBL13/AtMIF1-like"/>
</dbReference>
<dbReference type="PANTHER" id="PTHR31900:SF32">
    <property type="entry name" value="F-BOX_RNI_FBD-LIKE DOMAIN PROTEIN"/>
    <property type="match status" value="1"/>
</dbReference>
<dbReference type="SMART" id="SM00579">
    <property type="entry name" value="FBD"/>
    <property type="match status" value="1"/>
</dbReference>
<evidence type="ECO:0000259" key="1">
    <source>
        <dbReference type="SMART" id="SM00579"/>
    </source>
</evidence>
<proteinExistence type="predicted"/>
<comment type="caution">
    <text evidence="2">The sequence shown here is derived from an EMBL/GenBank/DDBJ whole genome shotgun (WGS) entry which is preliminary data.</text>
</comment>
<dbReference type="Pfam" id="PF08387">
    <property type="entry name" value="FBD"/>
    <property type="match status" value="1"/>
</dbReference>
<dbReference type="Proteomes" id="UP000634136">
    <property type="component" value="Unassembled WGS sequence"/>
</dbReference>
<reference evidence="2" key="1">
    <citation type="submission" date="2020-09" db="EMBL/GenBank/DDBJ databases">
        <title>Genome-Enabled Discovery of Anthraquinone Biosynthesis in Senna tora.</title>
        <authorList>
            <person name="Kang S.-H."/>
            <person name="Pandey R.P."/>
            <person name="Lee C.-M."/>
            <person name="Sim J.-S."/>
            <person name="Jeong J.-T."/>
            <person name="Choi B.-S."/>
            <person name="Jung M."/>
            <person name="Ginzburg D."/>
            <person name="Zhao K."/>
            <person name="Won S.Y."/>
            <person name="Oh T.-J."/>
            <person name="Yu Y."/>
            <person name="Kim N.-H."/>
            <person name="Lee O.R."/>
            <person name="Lee T.-H."/>
            <person name="Bashyal P."/>
            <person name="Kim T.-S."/>
            <person name="Lee W.-H."/>
            <person name="Kawkins C."/>
            <person name="Kim C.-K."/>
            <person name="Kim J.S."/>
            <person name="Ahn B.O."/>
            <person name="Rhee S.Y."/>
            <person name="Sohng J.K."/>
        </authorList>
    </citation>
    <scope>NUCLEOTIDE SEQUENCE</scope>
    <source>
        <tissue evidence="2">Leaf</tissue>
    </source>
</reference>
<dbReference type="EMBL" id="JAAIUW010000007">
    <property type="protein sequence ID" value="KAF7822566.1"/>
    <property type="molecule type" value="Genomic_DNA"/>
</dbReference>
<evidence type="ECO:0000313" key="3">
    <source>
        <dbReference type="Proteomes" id="UP000634136"/>
    </source>
</evidence>